<evidence type="ECO:0000313" key="3">
    <source>
        <dbReference type="Proteomes" id="UP000469125"/>
    </source>
</evidence>
<name>A0A6N8FJG4_9BACI</name>
<dbReference type="Pfam" id="PF00293">
    <property type="entry name" value="NUDIX"/>
    <property type="match status" value="1"/>
</dbReference>
<evidence type="ECO:0000313" key="2">
    <source>
        <dbReference type="EMBL" id="MUK88826.1"/>
    </source>
</evidence>
<dbReference type="SUPFAM" id="SSF55811">
    <property type="entry name" value="Nudix"/>
    <property type="match status" value="1"/>
</dbReference>
<feature type="domain" description="Nudix hydrolase" evidence="1">
    <location>
        <begin position="1"/>
        <end position="147"/>
    </location>
</feature>
<dbReference type="AlphaFoldDB" id="A0A6N8FJG4"/>
<protein>
    <submittedName>
        <fullName evidence="2">NUDIX domain-containing protein</fullName>
    </submittedName>
</protein>
<dbReference type="InterPro" id="IPR000086">
    <property type="entry name" value="NUDIX_hydrolase_dom"/>
</dbReference>
<dbReference type="RefSeq" id="WP_155668804.1">
    <property type="nucleotide sequence ID" value="NZ_WOCA01000007.1"/>
</dbReference>
<gene>
    <name evidence="2" type="ORF">GMD78_10520</name>
</gene>
<proteinExistence type="predicted"/>
<dbReference type="PROSITE" id="PS51462">
    <property type="entry name" value="NUDIX"/>
    <property type="match status" value="1"/>
</dbReference>
<organism evidence="2 3">
    <name type="scientific">Ornithinibacillus caprae</name>
    <dbReference type="NCBI Taxonomy" id="2678566"/>
    <lineage>
        <taxon>Bacteria</taxon>
        <taxon>Bacillati</taxon>
        <taxon>Bacillota</taxon>
        <taxon>Bacilli</taxon>
        <taxon>Bacillales</taxon>
        <taxon>Bacillaceae</taxon>
        <taxon>Ornithinibacillus</taxon>
    </lineage>
</organism>
<reference evidence="2 3" key="1">
    <citation type="submission" date="2019-11" db="EMBL/GenBank/DDBJ databases">
        <authorList>
            <person name="Li X."/>
        </authorList>
    </citation>
    <scope>NUCLEOTIDE SEQUENCE [LARGE SCALE GENOMIC DNA]</scope>
    <source>
        <strain evidence="2 3">L9</strain>
    </source>
</reference>
<comment type="caution">
    <text evidence="2">The sequence shown here is derived from an EMBL/GenBank/DDBJ whole genome shotgun (WGS) entry which is preliminary data.</text>
</comment>
<sequence length="152" mass="17764">MIRIAVGAIVTCGDQFLLVHKSKINTKNGKQDMESEWDFVKGGVKLRDADLESALIRELEEETGTKSYKILNQFDEKLCFHFPEKIRGEIGYDRQETTMFHVKYIGDKDKLIPHDDEIKDVQFVDRETAFCYLTHKDTKKYFKKQVELGRIV</sequence>
<dbReference type="InterPro" id="IPR015797">
    <property type="entry name" value="NUDIX_hydrolase-like_dom_sf"/>
</dbReference>
<dbReference type="Gene3D" id="3.90.79.10">
    <property type="entry name" value="Nucleoside Triphosphate Pyrophosphohydrolase"/>
    <property type="match status" value="1"/>
</dbReference>
<dbReference type="Proteomes" id="UP000469125">
    <property type="component" value="Unassembled WGS sequence"/>
</dbReference>
<dbReference type="CDD" id="cd02883">
    <property type="entry name" value="NUDIX_Hydrolase"/>
    <property type="match status" value="1"/>
</dbReference>
<evidence type="ECO:0000259" key="1">
    <source>
        <dbReference type="PROSITE" id="PS51462"/>
    </source>
</evidence>
<dbReference type="EMBL" id="WOCA01000007">
    <property type="protein sequence ID" value="MUK88826.1"/>
    <property type="molecule type" value="Genomic_DNA"/>
</dbReference>
<keyword evidence="3" id="KW-1185">Reference proteome</keyword>
<accession>A0A6N8FJG4</accession>